<keyword evidence="7" id="KW-1006">Bacterial flagellum protein export</keyword>
<gene>
    <name evidence="9" type="ORF">RD110_05055</name>
</gene>
<dbReference type="GO" id="GO:0015031">
    <property type="term" value="P:protein transport"/>
    <property type="evidence" value="ECO:0007669"/>
    <property type="project" value="UniProtKB-KW"/>
</dbReference>
<dbReference type="STRING" id="1842727.RD110_05055"/>
<evidence type="ECO:0000256" key="6">
    <source>
        <dbReference type="ARBA" id="ARBA00022927"/>
    </source>
</evidence>
<keyword evidence="10" id="KW-1185">Reference proteome</keyword>
<comment type="function">
    <text evidence="1">Needed for flagellar regrowth and assembly.</text>
</comment>
<accession>A0A1P8JSE0</accession>
<evidence type="ECO:0000313" key="10">
    <source>
        <dbReference type="Proteomes" id="UP000186609"/>
    </source>
</evidence>
<evidence type="ECO:0000256" key="3">
    <source>
        <dbReference type="ARBA" id="ARBA00016507"/>
    </source>
</evidence>
<feature type="domain" description="Flagellar assembly protein FliH/Type III secretion system HrpE" evidence="8">
    <location>
        <begin position="96"/>
        <end position="220"/>
    </location>
</feature>
<evidence type="ECO:0000256" key="4">
    <source>
        <dbReference type="ARBA" id="ARBA00022448"/>
    </source>
</evidence>
<dbReference type="Proteomes" id="UP000186609">
    <property type="component" value="Chromosome"/>
</dbReference>
<evidence type="ECO:0000256" key="7">
    <source>
        <dbReference type="ARBA" id="ARBA00023225"/>
    </source>
</evidence>
<dbReference type="GO" id="GO:0044781">
    <property type="term" value="P:bacterial-type flagellum organization"/>
    <property type="evidence" value="ECO:0007669"/>
    <property type="project" value="UniProtKB-KW"/>
</dbReference>
<keyword evidence="6" id="KW-0653">Protein transport</keyword>
<dbReference type="GO" id="GO:0005829">
    <property type="term" value="C:cytosol"/>
    <property type="evidence" value="ECO:0007669"/>
    <property type="project" value="TreeGrafter"/>
</dbReference>
<dbReference type="PANTHER" id="PTHR34982:SF1">
    <property type="entry name" value="FLAGELLAR ASSEMBLY PROTEIN FLIH"/>
    <property type="match status" value="1"/>
</dbReference>
<sequence>MTVSSNPRNFARFIPSEEVGTVSQWQFGLVGDPLRAASVPELTADIEPEPEEPVEARLARAWDEGYAAGFAQGEAQATEEGNRRLDDFVQNQGVEAARHLAALAIGLDGRLRQAEQDIARQVLRLACDLARQVVRRELASDPEAVLPVVREALGMLVMDGKPAVVKLHAEDLALLQAPLRDEFPSPALHWVADAAVARGDCLVESGGSVIDGRIARRWERAVAKLGLDDAWAPGEEEAP</sequence>
<comment type="similarity">
    <text evidence="2">Belongs to the FliH family.</text>
</comment>
<dbReference type="InterPro" id="IPR018035">
    <property type="entry name" value="Flagellar_FliH/T3SS_HrpE"/>
</dbReference>
<dbReference type="InterPro" id="IPR051472">
    <property type="entry name" value="T3SS_Stator/FliH"/>
</dbReference>
<dbReference type="RefSeq" id="WP_076197281.1">
    <property type="nucleotide sequence ID" value="NZ_CP019236.1"/>
</dbReference>
<dbReference type="Pfam" id="PF02108">
    <property type="entry name" value="FliH"/>
    <property type="match status" value="1"/>
</dbReference>
<dbReference type="PANTHER" id="PTHR34982">
    <property type="entry name" value="YOP PROTEINS TRANSLOCATION PROTEIN L"/>
    <property type="match status" value="1"/>
</dbReference>
<dbReference type="OrthoDB" id="5296952at2"/>
<evidence type="ECO:0000313" key="9">
    <source>
        <dbReference type="EMBL" id="APW36645.1"/>
    </source>
</evidence>
<keyword evidence="4" id="KW-0813">Transport</keyword>
<proteinExistence type="inferred from homology"/>
<reference evidence="9 10" key="1">
    <citation type="submission" date="2017-01" db="EMBL/GenBank/DDBJ databases">
        <authorList>
            <person name="Mah S.A."/>
            <person name="Swanson W.J."/>
            <person name="Moy G.W."/>
            <person name="Vacquier V.D."/>
        </authorList>
    </citation>
    <scope>NUCLEOTIDE SEQUENCE [LARGE SCALE GENOMIC DNA]</scope>
    <source>
        <strain evidence="9 10">DCY110</strain>
    </source>
</reference>
<organism evidence="9 10">
    <name type="scientific">Rhodoferax koreensis</name>
    <dbReference type="NCBI Taxonomy" id="1842727"/>
    <lineage>
        <taxon>Bacteria</taxon>
        <taxon>Pseudomonadati</taxon>
        <taxon>Pseudomonadota</taxon>
        <taxon>Betaproteobacteria</taxon>
        <taxon>Burkholderiales</taxon>
        <taxon>Comamonadaceae</taxon>
        <taxon>Rhodoferax</taxon>
    </lineage>
</organism>
<evidence type="ECO:0000256" key="5">
    <source>
        <dbReference type="ARBA" id="ARBA00022795"/>
    </source>
</evidence>
<keyword evidence="5" id="KW-1005">Bacterial flagellum biogenesis</keyword>
<dbReference type="EMBL" id="CP019236">
    <property type="protein sequence ID" value="APW36645.1"/>
    <property type="molecule type" value="Genomic_DNA"/>
</dbReference>
<name>A0A1P8JSE0_9BURK</name>
<dbReference type="KEGG" id="rhy:RD110_05055"/>
<evidence type="ECO:0000256" key="2">
    <source>
        <dbReference type="ARBA" id="ARBA00006602"/>
    </source>
</evidence>
<evidence type="ECO:0000256" key="1">
    <source>
        <dbReference type="ARBA" id="ARBA00003041"/>
    </source>
</evidence>
<protein>
    <recommendedName>
        <fullName evidence="3">Flagellar assembly protein FliH</fullName>
    </recommendedName>
</protein>
<dbReference type="AlphaFoldDB" id="A0A1P8JSE0"/>
<evidence type="ECO:0000259" key="8">
    <source>
        <dbReference type="Pfam" id="PF02108"/>
    </source>
</evidence>